<accession>A0ABS2Z980</accession>
<name>A0ABS2Z980_9BACL</name>
<protein>
    <submittedName>
        <fullName evidence="1">Uncharacterized protein</fullName>
    </submittedName>
</protein>
<comment type="caution">
    <text evidence="1">The sequence shown here is derived from an EMBL/GenBank/DDBJ whole genome shotgun (WGS) entry which is preliminary data.</text>
</comment>
<dbReference type="Proteomes" id="UP001319060">
    <property type="component" value="Unassembled WGS sequence"/>
</dbReference>
<keyword evidence="2" id="KW-1185">Reference proteome</keyword>
<sequence>MEVYILKEVNLLDSGEKEFYVNVYDTEEKAIQAMEKDINAYIEDNNAYIIDGEKGDWVVELTDEYHNKYIFKIEIKKVE</sequence>
<gene>
    <name evidence="1" type="ORF">JYA64_00170</name>
</gene>
<organism evidence="1 2">
    <name type="scientific">Fictibacillus barbaricus</name>
    <dbReference type="NCBI Taxonomy" id="182136"/>
    <lineage>
        <taxon>Bacteria</taxon>
        <taxon>Bacillati</taxon>
        <taxon>Bacillota</taxon>
        <taxon>Bacilli</taxon>
        <taxon>Bacillales</taxon>
        <taxon>Fictibacillaceae</taxon>
        <taxon>Fictibacillus</taxon>
    </lineage>
</organism>
<dbReference type="EMBL" id="JAFHKS010000024">
    <property type="protein sequence ID" value="MBN3543737.1"/>
    <property type="molecule type" value="Genomic_DNA"/>
</dbReference>
<dbReference type="RefSeq" id="WP_188404701.1">
    <property type="nucleotide sequence ID" value="NZ_BMCE01000014.1"/>
</dbReference>
<evidence type="ECO:0000313" key="2">
    <source>
        <dbReference type="Proteomes" id="UP001319060"/>
    </source>
</evidence>
<evidence type="ECO:0000313" key="1">
    <source>
        <dbReference type="EMBL" id="MBN3543737.1"/>
    </source>
</evidence>
<proteinExistence type="predicted"/>
<reference evidence="1 2" key="1">
    <citation type="submission" date="2021-01" db="EMBL/GenBank/DDBJ databases">
        <title>Genome Sequencing of Type Strains.</title>
        <authorList>
            <person name="Lemaire J.F."/>
            <person name="Inderbitzin P."/>
            <person name="Collins S.B."/>
            <person name="Wespe N."/>
            <person name="Knight-Connoni V."/>
        </authorList>
    </citation>
    <scope>NUCLEOTIDE SEQUENCE [LARGE SCALE GENOMIC DNA]</scope>
    <source>
        <strain evidence="1 2">DSM 14730</strain>
    </source>
</reference>